<evidence type="ECO:0000256" key="2">
    <source>
        <dbReference type="ARBA" id="ARBA00022777"/>
    </source>
</evidence>
<dbReference type="PANTHER" id="PTHR10584:SF166">
    <property type="entry name" value="RIBOKINASE"/>
    <property type="match status" value="1"/>
</dbReference>
<dbReference type="Pfam" id="PF00294">
    <property type="entry name" value="PfkB"/>
    <property type="match status" value="1"/>
</dbReference>
<dbReference type="Gene3D" id="3.40.1190.20">
    <property type="match status" value="1"/>
</dbReference>
<evidence type="ECO:0000313" key="4">
    <source>
        <dbReference type="EMBL" id="MCT8991504.1"/>
    </source>
</evidence>
<name>A0A9X3B0J1_9HYPH</name>
<dbReference type="InterPro" id="IPR011611">
    <property type="entry name" value="PfkB_dom"/>
</dbReference>
<evidence type="ECO:0000313" key="5">
    <source>
        <dbReference type="Proteomes" id="UP001149009"/>
    </source>
</evidence>
<dbReference type="PANTHER" id="PTHR10584">
    <property type="entry name" value="SUGAR KINASE"/>
    <property type="match status" value="1"/>
</dbReference>
<comment type="caution">
    <text evidence="4">The sequence shown here is derived from an EMBL/GenBank/DDBJ whole genome shotgun (WGS) entry which is preliminary data.</text>
</comment>
<accession>A0A9X3B0J1</accession>
<evidence type="ECO:0000259" key="3">
    <source>
        <dbReference type="Pfam" id="PF00294"/>
    </source>
</evidence>
<dbReference type="PROSITE" id="PS00584">
    <property type="entry name" value="PFKB_KINASES_2"/>
    <property type="match status" value="1"/>
</dbReference>
<proteinExistence type="predicted"/>
<evidence type="ECO:0000256" key="1">
    <source>
        <dbReference type="ARBA" id="ARBA00022679"/>
    </source>
</evidence>
<dbReference type="GO" id="GO:0016301">
    <property type="term" value="F:kinase activity"/>
    <property type="evidence" value="ECO:0007669"/>
    <property type="project" value="UniProtKB-KW"/>
</dbReference>
<dbReference type="Proteomes" id="UP001149009">
    <property type="component" value="Unassembled WGS sequence"/>
</dbReference>
<feature type="domain" description="Carbohydrate kinase PfkB" evidence="3">
    <location>
        <begin position="40"/>
        <end position="293"/>
    </location>
</feature>
<dbReference type="InterPro" id="IPR029056">
    <property type="entry name" value="Ribokinase-like"/>
</dbReference>
<dbReference type="SUPFAM" id="SSF53613">
    <property type="entry name" value="Ribokinase-like"/>
    <property type="match status" value="1"/>
</dbReference>
<sequence length="297" mass="31009">MTSGQARGGAVLSLGRIYCDLIFIGLPAMPRLGREVFAEGMTLSLGGGAFITAAHSAAHGRTTALVARFGTDALSAAMEPQLAIQGIDLRFLDRHPEAGPQVTVAMIEGEERAFLSRRAGKAEPATLEAALAWSEARHLHIAEYATLVEMPGIVERAKARGLTVSLDPSWDDTLIRDPQFLDRCAGIDVFLPNLEEASVLAGAAEPRRAIAFLAEHFPVVALKLGADGGMLSMDQEILTLPAPQVAVVDTTGAGDAFNAGFLDAWLDGRPAGECLSAAIDAGSRSVQAAGGASVLAR</sequence>
<protein>
    <submittedName>
        <fullName evidence="4">PfkB family carbohydrate kinase</fullName>
    </submittedName>
</protein>
<keyword evidence="5" id="KW-1185">Reference proteome</keyword>
<dbReference type="EMBL" id="JAODNV010000016">
    <property type="protein sequence ID" value="MCT8991504.1"/>
    <property type="molecule type" value="Genomic_DNA"/>
</dbReference>
<keyword evidence="2 4" id="KW-0418">Kinase</keyword>
<dbReference type="RefSeq" id="WP_261516434.1">
    <property type="nucleotide sequence ID" value="NZ_JAODNV010000016.1"/>
</dbReference>
<dbReference type="InterPro" id="IPR002173">
    <property type="entry name" value="Carboh/pur_kinase_PfkB_CS"/>
</dbReference>
<gene>
    <name evidence="4" type="ORF">NYR54_14570</name>
</gene>
<reference evidence="4" key="1">
    <citation type="submission" date="2022-08" db="EMBL/GenBank/DDBJ databases">
        <title>Chelativorans sichuanense sp. nov., a paraffin oil-degrading bacterium isolated from a mixture of oil-based drill cuttings and paddy soil.</title>
        <authorList>
            <person name="Yu J."/>
            <person name="Liu H."/>
            <person name="Chen Q."/>
        </authorList>
    </citation>
    <scope>NUCLEOTIDE SEQUENCE</scope>
    <source>
        <strain evidence="4">SCAU 2101</strain>
    </source>
</reference>
<dbReference type="AlphaFoldDB" id="A0A9X3B0J1"/>
<keyword evidence="1" id="KW-0808">Transferase</keyword>
<organism evidence="4 5">
    <name type="scientific">Chelativorans petroleitrophicus</name>
    <dbReference type="NCBI Taxonomy" id="2975484"/>
    <lineage>
        <taxon>Bacteria</taxon>
        <taxon>Pseudomonadati</taxon>
        <taxon>Pseudomonadota</taxon>
        <taxon>Alphaproteobacteria</taxon>
        <taxon>Hyphomicrobiales</taxon>
        <taxon>Phyllobacteriaceae</taxon>
        <taxon>Chelativorans</taxon>
    </lineage>
</organism>